<dbReference type="SMART" id="SM00382">
    <property type="entry name" value="AAA"/>
    <property type="match status" value="1"/>
</dbReference>
<evidence type="ECO:0000259" key="1">
    <source>
        <dbReference type="SMART" id="SM00382"/>
    </source>
</evidence>
<protein>
    <recommendedName>
        <fullName evidence="1">AAA+ ATPase domain-containing protein</fullName>
    </recommendedName>
</protein>
<dbReference type="Pfam" id="PF13238">
    <property type="entry name" value="AAA_18"/>
    <property type="match status" value="1"/>
</dbReference>
<organism evidence="2 3">
    <name type="scientific">Magnetospirillum fulvum MGU-K5</name>
    <dbReference type="NCBI Taxonomy" id="1316936"/>
    <lineage>
        <taxon>Bacteria</taxon>
        <taxon>Pseudomonadati</taxon>
        <taxon>Pseudomonadota</taxon>
        <taxon>Alphaproteobacteria</taxon>
        <taxon>Rhodospirillales</taxon>
        <taxon>Rhodospirillaceae</taxon>
        <taxon>Magnetospirillum</taxon>
    </lineage>
</organism>
<dbReference type="InterPro" id="IPR027417">
    <property type="entry name" value="P-loop_NTPase"/>
</dbReference>
<dbReference type="InterPro" id="IPR003593">
    <property type="entry name" value="AAA+_ATPase"/>
</dbReference>
<evidence type="ECO:0000313" key="3">
    <source>
        <dbReference type="Proteomes" id="UP000015350"/>
    </source>
</evidence>
<comment type="caution">
    <text evidence="2">The sequence shown here is derived from an EMBL/GenBank/DDBJ whole genome shotgun (WGS) entry which is preliminary data.</text>
</comment>
<name>S9SG74_MAGFU</name>
<gene>
    <name evidence="2" type="ORF">K678_02353</name>
</gene>
<dbReference type="SUPFAM" id="SSF52540">
    <property type="entry name" value="P-loop containing nucleoside triphosphate hydrolases"/>
    <property type="match status" value="1"/>
</dbReference>
<evidence type="ECO:0000313" key="2">
    <source>
        <dbReference type="EMBL" id="EPY03068.1"/>
    </source>
</evidence>
<feature type="domain" description="AAA+ ATPase" evidence="1">
    <location>
        <begin position="5"/>
        <end position="135"/>
    </location>
</feature>
<dbReference type="eggNOG" id="COG3265">
    <property type="taxonomic scope" value="Bacteria"/>
</dbReference>
<accession>S9SG74</accession>
<dbReference type="RefSeq" id="WP_021130854.1">
    <property type="nucleotide sequence ID" value="NZ_AQPH01000005.1"/>
</dbReference>
<reference evidence="2 3" key="1">
    <citation type="submission" date="2013-04" db="EMBL/GenBank/DDBJ databases">
        <authorList>
            <person name="Kuznetsov B."/>
            <person name="Ivanovsky R."/>
        </authorList>
    </citation>
    <scope>NUCLEOTIDE SEQUENCE [LARGE SCALE GENOMIC DNA]</scope>
    <source>
        <strain evidence="2 3">MGU-K5</strain>
    </source>
</reference>
<dbReference type="PATRIC" id="fig|1316936.3.peg.469"/>
<dbReference type="AlphaFoldDB" id="S9SG74"/>
<dbReference type="Gene3D" id="3.40.50.300">
    <property type="entry name" value="P-loop containing nucleotide triphosphate hydrolases"/>
    <property type="match status" value="1"/>
</dbReference>
<dbReference type="OrthoDB" id="9781481at2"/>
<sequence length="187" mass="20628">MLECKGEVLILTGPPGSGKTTVAAALAQMAGSAKVHLHSDDFWHFIKNGAIAPYLPESDAQNRVVMDALSRAASSYAEGGYFVILDGIIGPWFLPAFESLTVPVHYIVLRPPLRVAIDRCQRRGADTLTDPQAITALHQQFKNLETLEAHVLTIEESDRPDHLINKILSMVLSRNYILQSNRSINRL</sequence>
<dbReference type="Proteomes" id="UP000015350">
    <property type="component" value="Unassembled WGS sequence"/>
</dbReference>
<dbReference type="STRING" id="1316936.K678_02353"/>
<proteinExistence type="predicted"/>
<dbReference type="EMBL" id="AQPH01000005">
    <property type="protein sequence ID" value="EPY03068.1"/>
    <property type="molecule type" value="Genomic_DNA"/>
</dbReference>